<gene>
    <name evidence="1" type="ordered locus">Rfer_2639</name>
</gene>
<sequence>MPLHELPRQFQIDHEMAVIRKHHARIASAIDMFWGHRDCVEYLRQLILSGGDGVGQTRVGFKHEVLAAFLHLIRLHDTPEI</sequence>
<organism evidence="1 2">
    <name type="scientific">Albidiferax ferrireducens (strain ATCC BAA-621 / DSM 15236 / T118)</name>
    <name type="common">Rhodoferax ferrireducens</name>
    <dbReference type="NCBI Taxonomy" id="338969"/>
    <lineage>
        <taxon>Bacteria</taxon>
        <taxon>Pseudomonadati</taxon>
        <taxon>Pseudomonadota</taxon>
        <taxon>Betaproteobacteria</taxon>
        <taxon>Burkholderiales</taxon>
        <taxon>Comamonadaceae</taxon>
        <taxon>Rhodoferax</taxon>
    </lineage>
</organism>
<keyword evidence="2" id="KW-1185">Reference proteome</keyword>
<name>Q21V48_ALBFT</name>
<reference evidence="2" key="1">
    <citation type="submission" date="2006-02" db="EMBL/GenBank/DDBJ databases">
        <title>Complete sequence of chromosome of Rhodoferax ferrireducens DSM 15236.</title>
        <authorList>
            <person name="Copeland A."/>
            <person name="Lucas S."/>
            <person name="Lapidus A."/>
            <person name="Barry K."/>
            <person name="Detter J.C."/>
            <person name="Glavina del Rio T."/>
            <person name="Hammon N."/>
            <person name="Israni S."/>
            <person name="Pitluck S."/>
            <person name="Brettin T."/>
            <person name="Bruce D."/>
            <person name="Han C."/>
            <person name="Tapia R."/>
            <person name="Gilna P."/>
            <person name="Kiss H."/>
            <person name="Schmutz J."/>
            <person name="Larimer F."/>
            <person name="Land M."/>
            <person name="Kyrpides N."/>
            <person name="Ivanova N."/>
            <person name="Richardson P."/>
        </authorList>
    </citation>
    <scope>NUCLEOTIDE SEQUENCE [LARGE SCALE GENOMIC DNA]</scope>
    <source>
        <strain evidence="2">ATCC BAA-621 / DSM 15236 / T118</strain>
    </source>
</reference>
<dbReference type="EMBL" id="CP000267">
    <property type="protein sequence ID" value="ABD70355.1"/>
    <property type="molecule type" value="Genomic_DNA"/>
</dbReference>
<evidence type="ECO:0000313" key="1">
    <source>
        <dbReference type="EMBL" id="ABD70355.1"/>
    </source>
</evidence>
<dbReference type="STRING" id="338969.Rfer_2639"/>
<protein>
    <submittedName>
        <fullName evidence="1">Uncharacterized protein</fullName>
    </submittedName>
</protein>
<dbReference type="Proteomes" id="UP000008332">
    <property type="component" value="Chromosome"/>
</dbReference>
<dbReference type="KEGG" id="rfr:Rfer_2639"/>
<dbReference type="AlphaFoldDB" id="Q21V48"/>
<evidence type="ECO:0000313" key="2">
    <source>
        <dbReference type="Proteomes" id="UP000008332"/>
    </source>
</evidence>
<proteinExistence type="predicted"/>
<dbReference type="HOGENOM" id="CLU_2571551_0_0_4"/>
<accession>Q21V48</accession>